<dbReference type="EMBL" id="DRMS01000342">
    <property type="protein sequence ID" value="HFC92964.1"/>
    <property type="molecule type" value="Genomic_DNA"/>
</dbReference>
<evidence type="ECO:0000313" key="1">
    <source>
        <dbReference type="EMBL" id="HFC92964.1"/>
    </source>
</evidence>
<comment type="caution">
    <text evidence="1">The sequence shown here is derived from an EMBL/GenBank/DDBJ whole genome shotgun (WGS) entry which is preliminary data.</text>
</comment>
<dbReference type="Proteomes" id="UP000885750">
    <property type="component" value="Unassembled WGS sequence"/>
</dbReference>
<organism evidence="1">
    <name type="scientific">Leucothrix mucor</name>
    <dbReference type="NCBI Taxonomy" id="45248"/>
    <lineage>
        <taxon>Bacteria</taxon>
        <taxon>Pseudomonadati</taxon>
        <taxon>Pseudomonadota</taxon>
        <taxon>Gammaproteobacteria</taxon>
        <taxon>Thiotrichales</taxon>
        <taxon>Thiotrichaceae</taxon>
        <taxon>Leucothrix</taxon>
    </lineage>
</organism>
<sequence length="243" mass="27553">MTTKSSLFPSSSQMSYSFGLASERGIEIDQGYDPVSAWRALSHHVVRYPRDLRAHAQRILLGHHNNDVSSFLPGSLQDLFLILENNGYALRKNLLDLSKQHLTEKEVRFFTQWIKQNAKSDKTHHCWRTGSVLSTGSCGGESLLDEQAQQQSEESNTAAYTNVLEEARACLDYGQLDVAQQLLEDEILKSPQSEEIEQELLTIYRHSRNKDQLIALSKKLVAQGVTLSEEWIECQQNSTTWGK</sequence>
<reference evidence="1" key="1">
    <citation type="journal article" date="2020" name="mSystems">
        <title>Genome- and Community-Level Interaction Insights into Carbon Utilization and Element Cycling Functions of Hydrothermarchaeota in Hydrothermal Sediment.</title>
        <authorList>
            <person name="Zhou Z."/>
            <person name="Liu Y."/>
            <person name="Xu W."/>
            <person name="Pan J."/>
            <person name="Luo Z.H."/>
            <person name="Li M."/>
        </authorList>
    </citation>
    <scope>NUCLEOTIDE SEQUENCE [LARGE SCALE GENOMIC DNA]</scope>
    <source>
        <strain evidence="1">HyVt-493</strain>
    </source>
</reference>
<dbReference type="AlphaFoldDB" id="A0A7V2T3U5"/>
<name>A0A7V2T3U5_LEUMU</name>
<accession>A0A7V2T3U5</accession>
<proteinExistence type="predicted"/>
<gene>
    <name evidence="1" type="ORF">ENJ51_09150</name>
</gene>
<protein>
    <submittedName>
        <fullName evidence="1">Uncharacterized protein</fullName>
    </submittedName>
</protein>